<keyword evidence="4" id="KW-1185">Reference proteome</keyword>
<dbReference type="GO" id="GO:0003964">
    <property type="term" value="F:RNA-directed DNA polymerase activity"/>
    <property type="evidence" value="ECO:0007669"/>
    <property type="project" value="UniProtKB-KW"/>
</dbReference>
<reference evidence="3" key="2">
    <citation type="submission" date="2022-01" db="EMBL/GenBank/DDBJ databases">
        <authorList>
            <person name="Yamashiro T."/>
            <person name="Shiraishi A."/>
            <person name="Satake H."/>
            <person name="Nakayama K."/>
        </authorList>
    </citation>
    <scope>NUCLEOTIDE SEQUENCE</scope>
</reference>
<evidence type="ECO:0000313" key="4">
    <source>
        <dbReference type="Proteomes" id="UP001151760"/>
    </source>
</evidence>
<sequence length="160" mass="18915">MTRSTVKKLEEPLDEPERELHRRRKAVSQQQRNESLAIARRNLFDDETSSVINTEVIVTPPIKSLREAKRWLDRIPSSQITTWEQLVSKFLDKFLPPGRTSIIRDTILQFCQIQIFHDNISPDDHGRLDQFTHFHFSLLSEEEGWNRIEEYVCIKMTHGM</sequence>
<feature type="domain" description="Retrotransposon gag" evidence="2">
    <location>
        <begin position="67"/>
        <end position="112"/>
    </location>
</feature>
<dbReference type="Pfam" id="PF03732">
    <property type="entry name" value="Retrotrans_gag"/>
    <property type="match status" value="1"/>
</dbReference>
<accession>A0ABQ4YKH1</accession>
<keyword evidence="3" id="KW-0548">Nucleotidyltransferase</keyword>
<feature type="region of interest" description="Disordered" evidence="1">
    <location>
        <begin position="1"/>
        <end position="32"/>
    </location>
</feature>
<dbReference type="InterPro" id="IPR005162">
    <property type="entry name" value="Retrotrans_gag_dom"/>
</dbReference>
<keyword evidence="3" id="KW-0808">Transferase</keyword>
<dbReference type="Proteomes" id="UP001151760">
    <property type="component" value="Unassembled WGS sequence"/>
</dbReference>
<evidence type="ECO:0000256" key="1">
    <source>
        <dbReference type="SAM" id="MobiDB-lite"/>
    </source>
</evidence>
<evidence type="ECO:0000313" key="3">
    <source>
        <dbReference type="EMBL" id="GJS77498.1"/>
    </source>
</evidence>
<protein>
    <submittedName>
        <fullName evidence="3">Reverse transcriptase domain-containing protein</fullName>
    </submittedName>
</protein>
<reference evidence="3" key="1">
    <citation type="journal article" date="2022" name="Int. J. Mol. Sci.">
        <title>Draft Genome of Tanacetum Coccineum: Genomic Comparison of Closely Related Tanacetum-Family Plants.</title>
        <authorList>
            <person name="Yamashiro T."/>
            <person name="Shiraishi A."/>
            <person name="Nakayama K."/>
            <person name="Satake H."/>
        </authorList>
    </citation>
    <scope>NUCLEOTIDE SEQUENCE</scope>
</reference>
<evidence type="ECO:0000259" key="2">
    <source>
        <dbReference type="Pfam" id="PF03732"/>
    </source>
</evidence>
<comment type="caution">
    <text evidence="3">The sequence shown here is derived from an EMBL/GenBank/DDBJ whole genome shotgun (WGS) entry which is preliminary data.</text>
</comment>
<proteinExistence type="predicted"/>
<gene>
    <name evidence="3" type="ORF">Tco_0727379</name>
</gene>
<name>A0ABQ4YKH1_9ASTR</name>
<dbReference type="EMBL" id="BQNB010010452">
    <property type="protein sequence ID" value="GJS77498.1"/>
    <property type="molecule type" value="Genomic_DNA"/>
</dbReference>
<organism evidence="3 4">
    <name type="scientific">Tanacetum coccineum</name>
    <dbReference type="NCBI Taxonomy" id="301880"/>
    <lineage>
        <taxon>Eukaryota</taxon>
        <taxon>Viridiplantae</taxon>
        <taxon>Streptophyta</taxon>
        <taxon>Embryophyta</taxon>
        <taxon>Tracheophyta</taxon>
        <taxon>Spermatophyta</taxon>
        <taxon>Magnoliopsida</taxon>
        <taxon>eudicotyledons</taxon>
        <taxon>Gunneridae</taxon>
        <taxon>Pentapetalae</taxon>
        <taxon>asterids</taxon>
        <taxon>campanulids</taxon>
        <taxon>Asterales</taxon>
        <taxon>Asteraceae</taxon>
        <taxon>Asteroideae</taxon>
        <taxon>Anthemideae</taxon>
        <taxon>Anthemidinae</taxon>
        <taxon>Tanacetum</taxon>
    </lineage>
</organism>
<keyword evidence="3" id="KW-0695">RNA-directed DNA polymerase</keyword>